<evidence type="ECO:0000259" key="1">
    <source>
        <dbReference type="Pfam" id="PF06527"/>
    </source>
</evidence>
<reference evidence="2" key="1">
    <citation type="submission" date="2013-08" db="EMBL/GenBank/DDBJ databases">
        <authorList>
            <person name="Mendez C."/>
            <person name="Richter M."/>
            <person name="Ferrer M."/>
            <person name="Sanchez J."/>
        </authorList>
    </citation>
    <scope>NUCLEOTIDE SEQUENCE</scope>
</reference>
<feature type="domain" description="TniQ" evidence="1">
    <location>
        <begin position="6"/>
        <end position="145"/>
    </location>
</feature>
<evidence type="ECO:0000313" key="2">
    <source>
        <dbReference type="EMBL" id="EQD30793.1"/>
    </source>
</evidence>
<sequence length="164" mass="18500">MNAIRAVSLQPDELFSSWLARFALTRGCDPLSLTGSLWRSRRTWTRDTDRGLPDPILAELCGRTGVSASTLRRSFLPTPTRAPLALVDARHPVWPWILPVGTRNRLRHGGLQFCPQCLGVDRAPYFRVHWRLAWHTCCVQHGTLLLDRCLNCSAPVEPHRLTAA</sequence>
<dbReference type="AlphaFoldDB" id="T0YCE8"/>
<organism evidence="2">
    <name type="scientific">mine drainage metagenome</name>
    <dbReference type="NCBI Taxonomy" id="410659"/>
    <lineage>
        <taxon>unclassified sequences</taxon>
        <taxon>metagenomes</taxon>
        <taxon>ecological metagenomes</taxon>
    </lineage>
</organism>
<gene>
    <name evidence="2" type="ORF">B1A_20231</name>
</gene>
<name>T0YCE8_9ZZZZ</name>
<feature type="non-terminal residue" evidence="2">
    <location>
        <position position="164"/>
    </location>
</feature>
<accession>T0YCE8</accession>
<reference evidence="2" key="2">
    <citation type="journal article" date="2014" name="ISME J.">
        <title>Microbial stratification in low pH oxic and suboxic macroscopic growths along an acid mine drainage.</title>
        <authorList>
            <person name="Mendez-Garcia C."/>
            <person name="Mesa V."/>
            <person name="Sprenger R.R."/>
            <person name="Richter M."/>
            <person name="Diez M.S."/>
            <person name="Solano J."/>
            <person name="Bargiela R."/>
            <person name="Golyshina O.V."/>
            <person name="Manteca A."/>
            <person name="Ramos J.L."/>
            <person name="Gallego J.R."/>
            <person name="Llorente I."/>
            <person name="Martins Dos Santos V.A."/>
            <person name="Jensen O.N."/>
            <person name="Pelaez A.I."/>
            <person name="Sanchez J."/>
            <person name="Ferrer M."/>
        </authorList>
    </citation>
    <scope>NUCLEOTIDE SEQUENCE</scope>
</reference>
<dbReference type="InterPro" id="IPR009492">
    <property type="entry name" value="TniQ"/>
</dbReference>
<dbReference type="EMBL" id="AUZX01014929">
    <property type="protein sequence ID" value="EQD30793.1"/>
    <property type="molecule type" value="Genomic_DNA"/>
</dbReference>
<comment type="caution">
    <text evidence="2">The sequence shown here is derived from an EMBL/GenBank/DDBJ whole genome shotgun (WGS) entry which is preliminary data.</text>
</comment>
<proteinExistence type="predicted"/>
<protein>
    <recommendedName>
        <fullName evidence="1">TniQ domain-containing protein</fullName>
    </recommendedName>
</protein>
<dbReference type="Pfam" id="PF06527">
    <property type="entry name" value="TniQ"/>
    <property type="match status" value="1"/>
</dbReference>